<keyword evidence="3" id="KW-1185">Reference proteome</keyword>
<keyword evidence="2" id="KW-0808">Transferase</keyword>
<dbReference type="GO" id="GO:0016740">
    <property type="term" value="F:transferase activity"/>
    <property type="evidence" value="ECO:0007669"/>
    <property type="project" value="UniProtKB-KW"/>
</dbReference>
<sequence length="206" mass="22521">MRSIGRILDKCLKAYGKSLIEERIAVGDIVLGYGQGEGYGIDTATFYKSCRTQGNSLRIGKFCSIAGDLTVMMDGIHPPERISTYPLSERFSKKPAYSSGMPATRGPVVIGNDVWIAYGVTILSGVTIGNGAVVCAGAVVTRDVPDYAIVGGVPARVIRSRFSEEQVRALQRIAWWDWDPAKIEENIPMLQSEDIDAFIQLHLKHS</sequence>
<evidence type="ECO:0000313" key="2">
    <source>
        <dbReference type="EMBL" id="SEA89135.1"/>
    </source>
</evidence>
<dbReference type="STRING" id="1033731.SAMN05444145_108112"/>
<proteinExistence type="inferred from homology"/>
<dbReference type="PANTHER" id="PTHR43300">
    <property type="entry name" value="ACETYLTRANSFERASE"/>
    <property type="match status" value="1"/>
</dbReference>
<dbReference type="InterPro" id="IPR001451">
    <property type="entry name" value="Hexapep"/>
</dbReference>
<organism evidence="2 3">
    <name type="scientific">Alistipes timonensis JC136</name>
    <dbReference type="NCBI Taxonomy" id="1033731"/>
    <lineage>
        <taxon>Bacteria</taxon>
        <taxon>Pseudomonadati</taxon>
        <taxon>Bacteroidota</taxon>
        <taxon>Bacteroidia</taxon>
        <taxon>Bacteroidales</taxon>
        <taxon>Rikenellaceae</taxon>
        <taxon>Alistipes</taxon>
    </lineage>
</organism>
<protein>
    <submittedName>
        <fullName evidence="2">Transferase hexapeptide (Six repeat-containing protein)</fullName>
    </submittedName>
</protein>
<dbReference type="AlphaFoldDB" id="A0A1H4EVW2"/>
<dbReference type="Proteomes" id="UP000183253">
    <property type="component" value="Unassembled WGS sequence"/>
</dbReference>
<dbReference type="CDD" id="cd03349">
    <property type="entry name" value="LbH_XAT"/>
    <property type="match status" value="1"/>
</dbReference>
<dbReference type="InterPro" id="IPR050179">
    <property type="entry name" value="Trans_hexapeptide_repeat"/>
</dbReference>
<dbReference type="InterPro" id="IPR011004">
    <property type="entry name" value="Trimer_LpxA-like_sf"/>
</dbReference>
<gene>
    <name evidence="2" type="ORF">SAMN05444145_108112</name>
</gene>
<dbReference type="SUPFAM" id="SSF51161">
    <property type="entry name" value="Trimeric LpxA-like enzymes"/>
    <property type="match status" value="1"/>
</dbReference>
<comment type="similarity">
    <text evidence="1">Belongs to the transferase hexapeptide repeat family.</text>
</comment>
<reference evidence="2 3" key="1">
    <citation type="submission" date="2016-10" db="EMBL/GenBank/DDBJ databases">
        <authorList>
            <person name="de Groot N.N."/>
        </authorList>
    </citation>
    <scope>NUCLEOTIDE SEQUENCE [LARGE SCALE GENOMIC DNA]</scope>
    <source>
        <strain evidence="2 3">DSM 25383</strain>
    </source>
</reference>
<accession>A0A1H4EVW2</accession>
<dbReference type="Pfam" id="PF00132">
    <property type="entry name" value="Hexapep"/>
    <property type="match status" value="1"/>
</dbReference>
<dbReference type="Gene3D" id="2.160.10.10">
    <property type="entry name" value="Hexapeptide repeat proteins"/>
    <property type="match status" value="1"/>
</dbReference>
<dbReference type="PANTHER" id="PTHR43300:SF11">
    <property type="entry name" value="ACETYLTRANSFERASE RV3034C-RELATED"/>
    <property type="match status" value="1"/>
</dbReference>
<evidence type="ECO:0000256" key="1">
    <source>
        <dbReference type="ARBA" id="ARBA00007274"/>
    </source>
</evidence>
<name>A0A1H4EVW2_9BACT</name>
<dbReference type="EMBL" id="FNRI01000008">
    <property type="protein sequence ID" value="SEA89135.1"/>
    <property type="molecule type" value="Genomic_DNA"/>
</dbReference>
<evidence type="ECO:0000313" key="3">
    <source>
        <dbReference type="Proteomes" id="UP000183253"/>
    </source>
</evidence>